<dbReference type="Proteomes" id="UP000010878">
    <property type="component" value="Chromosome"/>
</dbReference>
<evidence type="ECO:0000259" key="2">
    <source>
        <dbReference type="Pfam" id="PF04982"/>
    </source>
</evidence>
<proteinExistence type="predicted"/>
<dbReference type="InterPro" id="IPR058581">
    <property type="entry name" value="TM_HPP"/>
</dbReference>
<organism evidence="3 4">
    <name type="scientific">Natronococcus occultus SP4</name>
    <dbReference type="NCBI Taxonomy" id="694430"/>
    <lineage>
        <taxon>Archaea</taxon>
        <taxon>Methanobacteriati</taxon>
        <taxon>Methanobacteriota</taxon>
        <taxon>Stenosarchaea group</taxon>
        <taxon>Halobacteria</taxon>
        <taxon>Halobacteriales</taxon>
        <taxon>Natrialbaceae</taxon>
        <taxon>Natronococcus</taxon>
    </lineage>
</organism>
<accession>L0JVI8</accession>
<feature type="transmembrane region" description="Helical" evidence="1">
    <location>
        <begin position="36"/>
        <end position="56"/>
    </location>
</feature>
<dbReference type="AlphaFoldDB" id="L0JVI8"/>
<feature type="domain" description="HPP transmembrane region" evidence="2">
    <location>
        <begin position="30"/>
        <end position="159"/>
    </location>
</feature>
<dbReference type="STRING" id="694430.Natoc_0430"/>
<protein>
    <submittedName>
        <fullName evidence="3">HPP family protein</fullName>
    </submittedName>
</protein>
<keyword evidence="4" id="KW-1185">Reference proteome</keyword>
<feature type="transmembrane region" description="Helical" evidence="1">
    <location>
        <begin position="76"/>
        <end position="98"/>
    </location>
</feature>
<name>L0JVI8_9EURY</name>
<dbReference type="KEGG" id="nou:Natoc_0430"/>
<feature type="transmembrane region" description="Helical" evidence="1">
    <location>
        <begin position="119"/>
        <end position="140"/>
    </location>
</feature>
<dbReference type="Pfam" id="PF04982">
    <property type="entry name" value="TM_HPP"/>
    <property type="match status" value="1"/>
</dbReference>
<keyword evidence="1" id="KW-0472">Membrane</keyword>
<dbReference type="HOGENOM" id="CLU_102559_1_0_2"/>
<evidence type="ECO:0000313" key="3">
    <source>
        <dbReference type="EMBL" id="AGB36295.1"/>
    </source>
</evidence>
<dbReference type="EMBL" id="CP003929">
    <property type="protein sequence ID" value="AGB36295.1"/>
    <property type="molecule type" value="Genomic_DNA"/>
</dbReference>
<evidence type="ECO:0000313" key="4">
    <source>
        <dbReference type="Proteomes" id="UP000010878"/>
    </source>
</evidence>
<evidence type="ECO:0000256" key="1">
    <source>
        <dbReference type="SAM" id="Phobius"/>
    </source>
</evidence>
<keyword evidence="1" id="KW-1133">Transmembrane helix</keyword>
<reference evidence="3 4" key="1">
    <citation type="submission" date="2012-11" db="EMBL/GenBank/DDBJ databases">
        <title>FINISHED of Natronococcus occultus SP4, DSM 3396.</title>
        <authorList>
            <consortium name="DOE Joint Genome Institute"/>
            <person name="Eisen J."/>
            <person name="Huntemann M."/>
            <person name="Wei C.-L."/>
            <person name="Han J."/>
            <person name="Detter J.C."/>
            <person name="Han C."/>
            <person name="Tapia R."/>
            <person name="Chen A."/>
            <person name="Kyrpides N."/>
            <person name="Mavromatis K."/>
            <person name="Markowitz V."/>
            <person name="Szeto E."/>
            <person name="Ivanova N."/>
            <person name="Mikhailova N."/>
            <person name="Ovchinnikova G."/>
            <person name="Pagani I."/>
            <person name="Pati A."/>
            <person name="Goodwin L."/>
            <person name="Nordberg H.P."/>
            <person name="Cantor M.N."/>
            <person name="Hua S.X."/>
            <person name="Woyke T."/>
            <person name="Eisen J."/>
            <person name="Klenk H.-P."/>
            <person name="Klenk H.-P."/>
        </authorList>
    </citation>
    <scope>NUCLEOTIDE SEQUENCE [LARGE SCALE GENOMIC DNA]</scope>
    <source>
        <strain evidence="3 4">SP4</strain>
    </source>
</reference>
<dbReference type="eggNOG" id="arCOG06321">
    <property type="taxonomic scope" value="Archaea"/>
</dbReference>
<keyword evidence="1" id="KW-0812">Transmembrane</keyword>
<sequence length="200" mass="21728">MIRRVDRRTLLGLDFERDDPETDFYLKDEYSATVNVFLHFTVLGVIALVSGRPFLFPSLGPSAYLIATGEQPRAEGAYHVIGGHAVAVVAGMIAYALFGNEVSAYVVFARPDPAFSMEVIYLWASGTVAMMLTTTAMLLTKTNHAAACATTLIVALGLMGGLEDAIIIVTAVAVLWYLHDRVISPLAVRYGFKPRDARAE</sequence>
<feature type="transmembrane region" description="Helical" evidence="1">
    <location>
        <begin position="152"/>
        <end position="178"/>
    </location>
</feature>
<gene>
    <name evidence="3" type="ORF">Natoc_0430</name>
</gene>